<accession>A0A369JPU6</accession>
<dbReference type="SUPFAM" id="SSF103473">
    <property type="entry name" value="MFS general substrate transporter"/>
    <property type="match status" value="1"/>
</dbReference>
<feature type="transmembrane region" description="Helical" evidence="7">
    <location>
        <begin position="134"/>
        <end position="153"/>
    </location>
</feature>
<name>A0A369JPU6_HYPMA</name>
<protein>
    <recommendedName>
        <fullName evidence="7">Solute carrier family 40 member</fullName>
    </recommendedName>
</protein>
<evidence type="ECO:0000256" key="4">
    <source>
        <dbReference type="ARBA" id="ARBA00022692"/>
    </source>
</evidence>
<comment type="function">
    <text evidence="7">May be involved in iron transport and iron homeostasis.</text>
</comment>
<comment type="subcellular location">
    <subcellularLocation>
        <location evidence="1 7">Membrane</location>
        <topology evidence="1 7">Multi-pass membrane protein</topology>
    </subcellularLocation>
</comment>
<keyword evidence="7" id="KW-0406">Ion transport</keyword>
<evidence type="ECO:0000256" key="7">
    <source>
        <dbReference type="RuleBase" id="RU365065"/>
    </source>
</evidence>
<dbReference type="InParanoid" id="A0A369JPU6"/>
<dbReference type="GO" id="GO:0016020">
    <property type="term" value="C:membrane"/>
    <property type="evidence" value="ECO:0007669"/>
    <property type="project" value="UniProtKB-SubCell"/>
</dbReference>
<feature type="transmembrane region" description="Helical" evidence="7">
    <location>
        <begin position="320"/>
        <end position="337"/>
    </location>
</feature>
<comment type="similarity">
    <text evidence="2 7">Belongs to the ferroportin (FP) (TC 2.A.100) family. SLC40A subfamily.</text>
</comment>
<feature type="transmembrane region" description="Helical" evidence="7">
    <location>
        <begin position="479"/>
        <end position="502"/>
    </location>
</feature>
<keyword evidence="5 7" id="KW-1133">Transmembrane helix</keyword>
<dbReference type="EMBL" id="LUEZ02000051">
    <property type="protein sequence ID" value="RDB22415.1"/>
    <property type="molecule type" value="Genomic_DNA"/>
</dbReference>
<keyword evidence="6 7" id="KW-0472">Membrane</keyword>
<evidence type="ECO:0000256" key="5">
    <source>
        <dbReference type="ARBA" id="ARBA00022989"/>
    </source>
</evidence>
<feature type="transmembrane region" description="Helical" evidence="7">
    <location>
        <begin position="288"/>
        <end position="314"/>
    </location>
</feature>
<feature type="transmembrane region" description="Helical" evidence="7">
    <location>
        <begin position="189"/>
        <end position="208"/>
    </location>
</feature>
<dbReference type="GO" id="GO:0005381">
    <property type="term" value="F:iron ion transmembrane transporter activity"/>
    <property type="evidence" value="ECO:0007669"/>
    <property type="project" value="UniProtKB-UniRule"/>
</dbReference>
<keyword evidence="3 7" id="KW-0813">Transport</keyword>
<feature type="transmembrane region" description="Helical" evidence="7">
    <location>
        <begin position="103"/>
        <end position="122"/>
    </location>
</feature>
<keyword evidence="4 7" id="KW-0812">Transmembrane</keyword>
<evidence type="ECO:0000313" key="8">
    <source>
        <dbReference type="EMBL" id="RDB22415.1"/>
    </source>
</evidence>
<gene>
    <name evidence="8" type="primary">IREG2</name>
    <name evidence="8" type="ORF">Hypma_010514</name>
</gene>
<dbReference type="OrthoDB" id="648861at2759"/>
<reference evidence="8" key="1">
    <citation type="submission" date="2018-04" db="EMBL/GenBank/DDBJ databases">
        <title>Whole genome sequencing of Hypsizygus marmoreus.</title>
        <authorList>
            <person name="Choi I.-G."/>
            <person name="Min B."/>
            <person name="Kim J.-G."/>
            <person name="Kim S."/>
            <person name="Oh Y.-L."/>
            <person name="Kong W.-S."/>
            <person name="Park H."/>
            <person name="Jeong J."/>
            <person name="Song E.-S."/>
        </authorList>
    </citation>
    <scope>NUCLEOTIDE SEQUENCE [LARGE SCALE GENOMIC DNA]</scope>
    <source>
        <strain evidence="8">51987-8</strain>
    </source>
</reference>
<feature type="transmembrane region" description="Helical" evidence="7">
    <location>
        <begin position="54"/>
        <end position="82"/>
    </location>
</feature>
<dbReference type="InterPro" id="IPR036259">
    <property type="entry name" value="MFS_trans_sf"/>
</dbReference>
<evidence type="ECO:0000256" key="2">
    <source>
        <dbReference type="ARBA" id="ARBA00006279"/>
    </source>
</evidence>
<dbReference type="InterPro" id="IPR009716">
    <property type="entry name" value="Ferroportin-1"/>
</dbReference>
<evidence type="ECO:0000256" key="1">
    <source>
        <dbReference type="ARBA" id="ARBA00004141"/>
    </source>
</evidence>
<feature type="transmembrane region" description="Helical" evidence="7">
    <location>
        <begin position="214"/>
        <end position="237"/>
    </location>
</feature>
<dbReference type="STRING" id="39966.A0A369JPU6"/>
<dbReference type="AlphaFoldDB" id="A0A369JPU6"/>
<evidence type="ECO:0000256" key="3">
    <source>
        <dbReference type="ARBA" id="ARBA00022448"/>
    </source>
</evidence>
<evidence type="ECO:0000256" key="6">
    <source>
        <dbReference type="ARBA" id="ARBA00023136"/>
    </source>
</evidence>
<evidence type="ECO:0000313" key="9">
    <source>
        <dbReference type="Proteomes" id="UP000076154"/>
    </source>
</evidence>
<keyword evidence="9" id="KW-1185">Reference proteome</keyword>
<proteinExistence type="inferred from homology"/>
<dbReference type="PANTHER" id="PTHR11660">
    <property type="entry name" value="SOLUTE CARRIER FAMILY 40 MEMBER"/>
    <property type="match status" value="1"/>
</dbReference>
<feature type="transmembrane region" description="Helical" evidence="7">
    <location>
        <begin position="381"/>
        <end position="399"/>
    </location>
</feature>
<dbReference type="Proteomes" id="UP000076154">
    <property type="component" value="Unassembled WGS sequence"/>
</dbReference>
<feature type="transmembrane region" description="Helical" evidence="7">
    <location>
        <begin position="349"/>
        <end position="369"/>
    </location>
</feature>
<feature type="transmembrane region" description="Helical" evidence="7">
    <location>
        <begin position="411"/>
        <end position="430"/>
    </location>
</feature>
<sequence length="525" mass="58429">MASTTVAPDVVDDTNDPALITEAEPKLELIPLVCLICQHFSSSWGERTYEFASYLYVIVLFPETLIPASILGFTVTAAGLSLSGEVGHLVDKYKRLHFVRGSITVQKILQATAYGLLLLLFLRFPPEATQSPGALVYFVLSLVIVLSSILGLATAGLNVAIQRDWVVTISAGSSTVLTKLNTYLRRVDLLCKLVAPLFVSLLTTTISYPGSVAILLGISIITLLFELIWIAVVWNRFGVLAAEENRRLNEIQVPANPNPEDSRRANQRSYLERMKSSVRQQGGYFKEFAGLPVFTSSLAMYVGFPIFIVSRLILCGRPRALVYFTTLSFDGIMISYLKVERSFSDAFIAAMRGVCVVTGLGGTIIMPWLDHRLGLVRAGTWSLWSQIICLIPVVISLFVPFHTVKGPGPVWTSVLLFLFLALSRIGLWSFDLIQLQILQESLTSHPRRNALMGIQLSLQNAFDLGKYSLVLVLNKPEQFHWTALASWIAVFIGGLFYSTYVYKVRGHLIHWYWMPLGSRSRIGER</sequence>
<organism evidence="8 9">
    <name type="scientific">Hypsizygus marmoreus</name>
    <name type="common">White beech mushroom</name>
    <name type="synonym">Agaricus marmoreus</name>
    <dbReference type="NCBI Taxonomy" id="39966"/>
    <lineage>
        <taxon>Eukaryota</taxon>
        <taxon>Fungi</taxon>
        <taxon>Dikarya</taxon>
        <taxon>Basidiomycota</taxon>
        <taxon>Agaricomycotina</taxon>
        <taxon>Agaricomycetes</taxon>
        <taxon>Agaricomycetidae</taxon>
        <taxon>Agaricales</taxon>
        <taxon>Tricholomatineae</taxon>
        <taxon>Lyophyllaceae</taxon>
        <taxon>Hypsizygus</taxon>
    </lineage>
</organism>
<dbReference type="Pfam" id="PF06963">
    <property type="entry name" value="FPN1"/>
    <property type="match status" value="1"/>
</dbReference>
<dbReference type="PANTHER" id="PTHR11660:SF57">
    <property type="entry name" value="SOLUTE CARRIER FAMILY 40 MEMBER"/>
    <property type="match status" value="1"/>
</dbReference>
<comment type="caution">
    <text evidence="8">The sequence shown here is derived from an EMBL/GenBank/DDBJ whole genome shotgun (WGS) entry which is preliminary data.</text>
</comment>